<reference evidence="1" key="1">
    <citation type="submission" date="2020-08" db="EMBL/GenBank/DDBJ databases">
        <title>Multicomponent nature underlies the extraordinary mechanical properties of spider dragline silk.</title>
        <authorList>
            <person name="Kono N."/>
            <person name="Nakamura H."/>
            <person name="Mori M."/>
            <person name="Yoshida Y."/>
            <person name="Ohtoshi R."/>
            <person name="Malay A.D."/>
            <person name="Moran D.A.P."/>
            <person name="Tomita M."/>
            <person name="Numata K."/>
            <person name="Arakawa K."/>
        </authorList>
    </citation>
    <scope>NUCLEOTIDE SEQUENCE</scope>
</reference>
<protein>
    <submittedName>
        <fullName evidence="1">Uncharacterized protein</fullName>
    </submittedName>
</protein>
<organism evidence="1 2">
    <name type="scientific">Trichonephila inaurata madagascariensis</name>
    <dbReference type="NCBI Taxonomy" id="2747483"/>
    <lineage>
        <taxon>Eukaryota</taxon>
        <taxon>Metazoa</taxon>
        <taxon>Ecdysozoa</taxon>
        <taxon>Arthropoda</taxon>
        <taxon>Chelicerata</taxon>
        <taxon>Arachnida</taxon>
        <taxon>Araneae</taxon>
        <taxon>Araneomorphae</taxon>
        <taxon>Entelegynae</taxon>
        <taxon>Araneoidea</taxon>
        <taxon>Nephilidae</taxon>
        <taxon>Trichonephila</taxon>
        <taxon>Trichonephila inaurata</taxon>
    </lineage>
</organism>
<gene>
    <name evidence="1" type="ORF">TNIN_64131</name>
</gene>
<proteinExistence type="predicted"/>
<dbReference type="AlphaFoldDB" id="A0A8X6Y2Y0"/>
<comment type="caution">
    <text evidence="1">The sequence shown here is derived from an EMBL/GenBank/DDBJ whole genome shotgun (WGS) entry which is preliminary data.</text>
</comment>
<dbReference type="EMBL" id="BMAV01015347">
    <property type="protein sequence ID" value="GFY64673.1"/>
    <property type="molecule type" value="Genomic_DNA"/>
</dbReference>
<accession>A0A8X6Y2Y0</accession>
<sequence>MVYGRNLISLQTTTGKPVVTFPIPSKGRALITSTITRLRTHHYKGMENHPDKTRSYIQCNNFSEIQPLTPKHIFQCPAFTPRALSLGLTPLMDPLQDILYNQNTPELALTVLITFDEVKNSGS</sequence>
<dbReference type="OrthoDB" id="6437576at2759"/>
<dbReference type="Proteomes" id="UP000886998">
    <property type="component" value="Unassembled WGS sequence"/>
</dbReference>
<keyword evidence="2" id="KW-1185">Reference proteome</keyword>
<name>A0A8X6Y2Y0_9ARAC</name>
<evidence type="ECO:0000313" key="1">
    <source>
        <dbReference type="EMBL" id="GFY64673.1"/>
    </source>
</evidence>
<evidence type="ECO:0000313" key="2">
    <source>
        <dbReference type="Proteomes" id="UP000886998"/>
    </source>
</evidence>